<keyword evidence="3" id="KW-1185">Reference proteome</keyword>
<evidence type="ECO:0000313" key="2">
    <source>
        <dbReference type="EMBL" id="RDX71709.1"/>
    </source>
</evidence>
<comment type="caution">
    <text evidence="2">The sequence shown here is derived from an EMBL/GenBank/DDBJ whole genome shotgun (WGS) entry which is preliminary data.</text>
</comment>
<dbReference type="OrthoDB" id="1750639at2759"/>
<evidence type="ECO:0008006" key="4">
    <source>
        <dbReference type="Google" id="ProtNLM"/>
    </source>
</evidence>
<dbReference type="AlphaFoldDB" id="A0A371F0A8"/>
<feature type="transmembrane region" description="Helical" evidence="1">
    <location>
        <begin position="12"/>
        <end position="39"/>
    </location>
</feature>
<dbReference type="EMBL" id="QJKJ01011235">
    <property type="protein sequence ID" value="RDX71709.1"/>
    <property type="molecule type" value="Genomic_DNA"/>
</dbReference>
<feature type="non-terminal residue" evidence="2">
    <location>
        <position position="1"/>
    </location>
</feature>
<sequence>MGLERERIVISLKLPALLFQMSVPIIYWGEAVLTGTYLINRLSTYVLNGISLVQHMLAPFIFYHVNPPWVTKCVFISYSSNKRGYKCFHPQIIVSIEPGGYSSLSSIKTTATRCLAAKERTPLNQENTIVNDEREKCTETSASEAVNKNAYAVSLVLVRTRRSRKV</sequence>
<keyword evidence="1" id="KW-1133">Transmembrane helix</keyword>
<gene>
    <name evidence="2" type="ORF">CR513_48909</name>
</gene>
<evidence type="ECO:0000313" key="3">
    <source>
        <dbReference type="Proteomes" id="UP000257109"/>
    </source>
</evidence>
<reference evidence="2" key="1">
    <citation type="submission" date="2018-05" db="EMBL/GenBank/DDBJ databases">
        <title>Draft genome of Mucuna pruriens seed.</title>
        <authorList>
            <person name="Nnadi N.E."/>
            <person name="Vos R."/>
            <person name="Hasami M.H."/>
            <person name="Devisetty U.K."/>
            <person name="Aguiy J.C."/>
        </authorList>
    </citation>
    <scope>NUCLEOTIDE SEQUENCE [LARGE SCALE GENOMIC DNA]</scope>
    <source>
        <strain evidence="2">JCA_2017</strain>
    </source>
</reference>
<keyword evidence="1" id="KW-0812">Transmembrane</keyword>
<organism evidence="2 3">
    <name type="scientific">Mucuna pruriens</name>
    <name type="common">Velvet bean</name>
    <name type="synonym">Dolichos pruriens</name>
    <dbReference type="NCBI Taxonomy" id="157652"/>
    <lineage>
        <taxon>Eukaryota</taxon>
        <taxon>Viridiplantae</taxon>
        <taxon>Streptophyta</taxon>
        <taxon>Embryophyta</taxon>
        <taxon>Tracheophyta</taxon>
        <taxon>Spermatophyta</taxon>
        <taxon>Magnoliopsida</taxon>
        <taxon>eudicotyledons</taxon>
        <taxon>Gunneridae</taxon>
        <taxon>Pentapetalae</taxon>
        <taxon>rosids</taxon>
        <taxon>fabids</taxon>
        <taxon>Fabales</taxon>
        <taxon>Fabaceae</taxon>
        <taxon>Papilionoideae</taxon>
        <taxon>50 kb inversion clade</taxon>
        <taxon>NPAAA clade</taxon>
        <taxon>indigoferoid/millettioid clade</taxon>
        <taxon>Phaseoleae</taxon>
        <taxon>Mucuna</taxon>
    </lineage>
</organism>
<evidence type="ECO:0000256" key="1">
    <source>
        <dbReference type="SAM" id="Phobius"/>
    </source>
</evidence>
<protein>
    <recommendedName>
        <fullName evidence="4">Copia protein</fullName>
    </recommendedName>
</protein>
<accession>A0A371F0A8</accession>
<feature type="transmembrane region" description="Helical" evidence="1">
    <location>
        <begin position="45"/>
        <end position="65"/>
    </location>
</feature>
<keyword evidence="1" id="KW-0472">Membrane</keyword>
<dbReference type="Proteomes" id="UP000257109">
    <property type="component" value="Unassembled WGS sequence"/>
</dbReference>
<name>A0A371F0A8_MUCPR</name>
<proteinExistence type="predicted"/>